<dbReference type="InterPro" id="IPR001810">
    <property type="entry name" value="F-box_dom"/>
</dbReference>
<dbReference type="OrthoDB" id="3217549at2759"/>
<comment type="caution">
    <text evidence="2">The sequence shown here is derived from an EMBL/GenBank/DDBJ whole genome shotgun (WGS) entry which is preliminary data.</text>
</comment>
<evidence type="ECO:0000313" key="3">
    <source>
        <dbReference type="Proteomes" id="UP001148786"/>
    </source>
</evidence>
<name>A0A9W8MRY2_9AGAR</name>
<sequence length="379" mass="42947">MEAPLLHSSLQPILRLPTELLQEIFTEYTRNTCKPLSEPDLSPSISYDATNSPFTLAQVCSRWHNVALSFPNLWSTITISNPRTQAHLSHTILWLKRSAGQPLDLTILAVDSDSFDFYAAEQVLTVCASFSHLWKTVSLKLSATLLMPLHRALRTSLPCDMLEDIHLHFNRHLGALGMWLNPVIYGLWSIFYSSPSLHSVHWTTRILDCSFRGAPSTQLESITLNPVDLVSVAYTLYLISQFPNLRHLHAKVMKQTSYEYPPSIVFRVQLLTTLHLESKFPISPLLAHITLPALVDLSLVSHGETEPLIGVPAVFGGFLRRSQCYIEKFVYYDPLASEQHLQEMFTLPELRSLKYFDFTGTVSDETALLFSQRHVSPRT</sequence>
<evidence type="ECO:0000259" key="1">
    <source>
        <dbReference type="Pfam" id="PF12937"/>
    </source>
</evidence>
<dbReference type="Gene3D" id="1.20.1280.50">
    <property type="match status" value="1"/>
</dbReference>
<protein>
    <recommendedName>
        <fullName evidence="1">F-box domain-containing protein</fullName>
    </recommendedName>
</protein>
<proteinExistence type="predicted"/>
<organism evidence="2 3">
    <name type="scientific">Agrocybe chaxingu</name>
    <dbReference type="NCBI Taxonomy" id="84603"/>
    <lineage>
        <taxon>Eukaryota</taxon>
        <taxon>Fungi</taxon>
        <taxon>Dikarya</taxon>
        <taxon>Basidiomycota</taxon>
        <taxon>Agaricomycotina</taxon>
        <taxon>Agaricomycetes</taxon>
        <taxon>Agaricomycetidae</taxon>
        <taxon>Agaricales</taxon>
        <taxon>Agaricineae</taxon>
        <taxon>Strophariaceae</taxon>
        <taxon>Agrocybe</taxon>
    </lineage>
</organism>
<gene>
    <name evidence="2" type="ORF">NLJ89_g8681</name>
</gene>
<reference evidence="2" key="1">
    <citation type="submission" date="2022-07" db="EMBL/GenBank/DDBJ databases">
        <title>Genome Sequence of Agrocybe chaxingu.</title>
        <authorList>
            <person name="Buettner E."/>
        </authorList>
    </citation>
    <scope>NUCLEOTIDE SEQUENCE</scope>
    <source>
        <strain evidence="2">MP-N11</strain>
    </source>
</reference>
<evidence type="ECO:0000313" key="2">
    <source>
        <dbReference type="EMBL" id="KAJ3502901.1"/>
    </source>
</evidence>
<accession>A0A9W8MRY2</accession>
<dbReference type="EMBL" id="JANKHO010001214">
    <property type="protein sequence ID" value="KAJ3502901.1"/>
    <property type="molecule type" value="Genomic_DNA"/>
</dbReference>
<keyword evidence="3" id="KW-1185">Reference proteome</keyword>
<dbReference type="AlphaFoldDB" id="A0A9W8MRY2"/>
<dbReference type="Proteomes" id="UP001148786">
    <property type="component" value="Unassembled WGS sequence"/>
</dbReference>
<dbReference type="Pfam" id="PF12937">
    <property type="entry name" value="F-box-like"/>
    <property type="match status" value="1"/>
</dbReference>
<feature type="domain" description="F-box" evidence="1">
    <location>
        <begin position="13"/>
        <end position="79"/>
    </location>
</feature>